<dbReference type="PANTHER" id="PTHR43963:SF6">
    <property type="entry name" value="CHAIN DEHYDROGENASE FAMILY PROTEIN, PUTATIVE (AFU_ORTHOLOGUE AFUA_3G15350)-RELATED"/>
    <property type="match status" value="1"/>
</dbReference>
<keyword evidence="3" id="KW-0560">Oxidoreductase</keyword>
<dbReference type="STRING" id="1196081.A0A364LEK4"/>
<evidence type="ECO:0000256" key="3">
    <source>
        <dbReference type="ARBA" id="ARBA00023002"/>
    </source>
</evidence>
<dbReference type="InterPro" id="IPR036291">
    <property type="entry name" value="NAD(P)-bd_dom_sf"/>
</dbReference>
<gene>
    <name evidence="4" type="ORF">BHQ10_010258</name>
</gene>
<dbReference type="InterPro" id="IPR020904">
    <property type="entry name" value="Sc_DH/Rdtase_CS"/>
</dbReference>
<reference evidence="4 5" key="1">
    <citation type="journal article" date="2017" name="Biotechnol. Biofuels">
        <title>Differential beta-glucosidase expression as a function of carbon source availability in Talaromyces amestolkiae: a genomic and proteomic approach.</title>
        <authorList>
            <person name="de Eugenio L.I."/>
            <person name="Mendez-Liter J.A."/>
            <person name="Nieto-Dominguez M."/>
            <person name="Alonso L."/>
            <person name="Gil-Munoz J."/>
            <person name="Barriuso J."/>
            <person name="Prieto A."/>
            <person name="Martinez M.J."/>
        </authorList>
    </citation>
    <scope>NUCLEOTIDE SEQUENCE [LARGE SCALE GENOMIC DNA]</scope>
    <source>
        <strain evidence="4 5">CIB</strain>
    </source>
</reference>
<keyword evidence="5" id="KW-1185">Reference proteome</keyword>
<protein>
    <recommendedName>
        <fullName evidence="6">Ketoreductase (KR) domain-containing protein</fullName>
    </recommendedName>
</protein>
<dbReference type="OrthoDB" id="191139at2759"/>
<proteinExistence type="inferred from homology"/>
<organism evidence="4 5">
    <name type="scientific">Talaromyces amestolkiae</name>
    <dbReference type="NCBI Taxonomy" id="1196081"/>
    <lineage>
        <taxon>Eukaryota</taxon>
        <taxon>Fungi</taxon>
        <taxon>Dikarya</taxon>
        <taxon>Ascomycota</taxon>
        <taxon>Pezizomycotina</taxon>
        <taxon>Eurotiomycetes</taxon>
        <taxon>Eurotiomycetidae</taxon>
        <taxon>Eurotiales</taxon>
        <taxon>Trichocomaceae</taxon>
        <taxon>Talaromyces</taxon>
        <taxon>Talaromyces sect. Talaromyces</taxon>
    </lineage>
</organism>
<dbReference type="GO" id="GO:0016491">
    <property type="term" value="F:oxidoreductase activity"/>
    <property type="evidence" value="ECO:0007669"/>
    <property type="project" value="UniProtKB-KW"/>
</dbReference>
<dbReference type="GeneID" id="63799472"/>
<evidence type="ECO:0000313" key="5">
    <source>
        <dbReference type="Proteomes" id="UP000249363"/>
    </source>
</evidence>
<dbReference type="Gene3D" id="3.40.50.720">
    <property type="entry name" value="NAD(P)-binding Rossmann-like Domain"/>
    <property type="match status" value="1"/>
</dbReference>
<dbReference type="PANTHER" id="PTHR43963">
    <property type="entry name" value="CARBONYL REDUCTASE 1-RELATED"/>
    <property type="match status" value="1"/>
</dbReference>
<dbReference type="RefSeq" id="XP_040738760.1">
    <property type="nucleotide sequence ID" value="XM_040872868.1"/>
</dbReference>
<evidence type="ECO:0000256" key="1">
    <source>
        <dbReference type="ARBA" id="ARBA00006484"/>
    </source>
</evidence>
<dbReference type="InterPro" id="IPR002347">
    <property type="entry name" value="SDR_fam"/>
</dbReference>
<evidence type="ECO:0008006" key="6">
    <source>
        <dbReference type="Google" id="ProtNLM"/>
    </source>
</evidence>
<dbReference type="Pfam" id="PF00106">
    <property type="entry name" value="adh_short"/>
    <property type="match status" value="1"/>
</dbReference>
<accession>A0A364LEK4</accession>
<comment type="similarity">
    <text evidence="1">Belongs to the short-chain dehydrogenases/reductases (SDR) family.</text>
</comment>
<evidence type="ECO:0000313" key="4">
    <source>
        <dbReference type="EMBL" id="RAO74246.1"/>
    </source>
</evidence>
<name>A0A364LEK4_TALAM</name>
<dbReference type="Proteomes" id="UP000249363">
    <property type="component" value="Unassembled WGS sequence"/>
</dbReference>
<evidence type="ECO:0000256" key="2">
    <source>
        <dbReference type="ARBA" id="ARBA00022857"/>
    </source>
</evidence>
<sequence length="248" mass="26458">MSPAPLSETIVLITGANQGLGYECVKKLALEQPNYRIIIGSRDLSKGQAAASSVTKVAKNTSIEAVQLDVTSDESINAAVSYVENKYERLDVLFNNAGIMFVNESSPRVEFRTILETNTIGAACVTEAFVPLLSKAACPRLLFMSSGMGSMTLTTLPCSPFYGYDFKAYSTSKAGVNMIGLMYAKQLRKSGFKVNLVDPGFRQTNLNGFHSEGGDPAAGATEACRLIADASVDGQHGSFSATEGLVPW</sequence>
<dbReference type="PROSITE" id="PS00061">
    <property type="entry name" value="ADH_SHORT"/>
    <property type="match status" value="1"/>
</dbReference>
<keyword evidence="2" id="KW-0521">NADP</keyword>
<dbReference type="AlphaFoldDB" id="A0A364LEK4"/>
<comment type="caution">
    <text evidence="4">The sequence shown here is derived from an EMBL/GenBank/DDBJ whole genome shotgun (WGS) entry which is preliminary data.</text>
</comment>
<dbReference type="PRINTS" id="PR00081">
    <property type="entry name" value="GDHRDH"/>
</dbReference>
<dbReference type="EMBL" id="MIKG01000031">
    <property type="protein sequence ID" value="RAO74246.1"/>
    <property type="molecule type" value="Genomic_DNA"/>
</dbReference>
<dbReference type="SUPFAM" id="SSF51735">
    <property type="entry name" value="NAD(P)-binding Rossmann-fold domains"/>
    <property type="match status" value="1"/>
</dbReference>